<proteinExistence type="predicted"/>
<feature type="domain" description="ChrR-like cupin" evidence="1">
    <location>
        <begin position="128"/>
        <end position="228"/>
    </location>
</feature>
<dbReference type="RefSeq" id="WP_046279893.1">
    <property type="nucleotide sequence ID" value="NZ_LATL02000074.1"/>
</dbReference>
<dbReference type="SUPFAM" id="SSF51182">
    <property type="entry name" value="RmlC-like cupins"/>
    <property type="match status" value="2"/>
</dbReference>
<dbReference type="InterPro" id="IPR019780">
    <property type="entry name" value="Germin_Mn-BS"/>
</dbReference>
<dbReference type="Pfam" id="PF12973">
    <property type="entry name" value="Cupin_7"/>
    <property type="match status" value="2"/>
</dbReference>
<dbReference type="EMBL" id="LATL02000074">
    <property type="protein sequence ID" value="KKD36818.1"/>
    <property type="molecule type" value="Genomic_DNA"/>
</dbReference>
<comment type="caution">
    <text evidence="2">The sequence shown here is derived from an EMBL/GenBank/DDBJ whole genome shotgun (WGS) entry which is preliminary data.</text>
</comment>
<dbReference type="Gene3D" id="2.60.120.10">
    <property type="entry name" value="Jelly Rolls"/>
    <property type="match status" value="1"/>
</dbReference>
<evidence type="ECO:0000313" key="2">
    <source>
        <dbReference type="EMBL" id="KKD36818.1"/>
    </source>
</evidence>
<gene>
    <name evidence="2" type="ORF">WN50_17665</name>
</gene>
<dbReference type="PROSITE" id="PS00725">
    <property type="entry name" value="GERMIN"/>
    <property type="match status" value="1"/>
</dbReference>
<accession>A0A0F5YDI9</accession>
<dbReference type="AlphaFoldDB" id="A0A0F5YDI9"/>
<dbReference type="InterPro" id="IPR014710">
    <property type="entry name" value="RmlC-like_jellyroll"/>
</dbReference>
<dbReference type="CDD" id="cd20303">
    <property type="entry name" value="cupin_ChrR_1"/>
    <property type="match status" value="1"/>
</dbReference>
<sequence length="249" mass="28723">MGSQLQWQPKQVNENLFTRVAVLPTSLVWYQTIFTGIWFGCFESDHQVQEHPVTMLTKFDPGGFFSLHGHPGGEEILVLQGDFADETGVHPPGTYMLNPEGFIHRPYSERGCLTFVKLRQHGGKSRQQIKTNIYKSSWQSGIIPQIELQLLYKQTGYPEKVWVERWQPHTTLSNVVETEMKEIFVIEGIWQDELGSYPTGSWLRYPPHCAYSPRSETGCLIYVKTYPVDRTRFIVGEDFQHPPETLPFT</sequence>
<dbReference type="GO" id="GO:0030145">
    <property type="term" value="F:manganese ion binding"/>
    <property type="evidence" value="ECO:0007669"/>
    <property type="project" value="InterPro"/>
</dbReference>
<reference evidence="2 3" key="1">
    <citation type="submission" date="2015-06" db="EMBL/GenBank/DDBJ databases">
        <title>Draft genome assembly of filamentous brackish cyanobacterium Limnoraphis robusta strain CS-951.</title>
        <authorList>
            <person name="Willis A."/>
            <person name="Parks M."/>
            <person name="Burford M.A."/>
        </authorList>
    </citation>
    <scope>NUCLEOTIDE SEQUENCE [LARGE SCALE GENOMIC DNA]</scope>
    <source>
        <strain evidence="2 3">CS-951</strain>
    </source>
</reference>
<dbReference type="InterPro" id="IPR011051">
    <property type="entry name" value="RmlC_Cupin_sf"/>
</dbReference>
<dbReference type="Proteomes" id="UP000033607">
    <property type="component" value="Unassembled WGS sequence"/>
</dbReference>
<dbReference type="InterPro" id="IPR025979">
    <property type="entry name" value="ChrR-like_cupin_dom"/>
</dbReference>
<protein>
    <submittedName>
        <fullName evidence="2">Anti-sigma factor</fullName>
    </submittedName>
</protein>
<dbReference type="PATRIC" id="fig|1637645.4.peg.1478"/>
<organism evidence="2 3">
    <name type="scientific">Limnoraphis robusta CS-951</name>
    <dbReference type="NCBI Taxonomy" id="1637645"/>
    <lineage>
        <taxon>Bacteria</taxon>
        <taxon>Bacillati</taxon>
        <taxon>Cyanobacteriota</taxon>
        <taxon>Cyanophyceae</taxon>
        <taxon>Oscillatoriophycideae</taxon>
        <taxon>Oscillatoriales</taxon>
        <taxon>Sirenicapillariaceae</taxon>
        <taxon>Limnoraphis</taxon>
    </lineage>
</organism>
<evidence type="ECO:0000259" key="1">
    <source>
        <dbReference type="Pfam" id="PF12973"/>
    </source>
</evidence>
<feature type="domain" description="ChrR-like cupin" evidence="1">
    <location>
        <begin position="22"/>
        <end position="120"/>
    </location>
</feature>
<name>A0A0F5YDI9_9CYAN</name>
<evidence type="ECO:0000313" key="3">
    <source>
        <dbReference type="Proteomes" id="UP000033607"/>
    </source>
</evidence>
<dbReference type="OrthoDB" id="9801227at2"/>